<dbReference type="SUPFAM" id="SSF81383">
    <property type="entry name" value="F-box domain"/>
    <property type="match status" value="1"/>
</dbReference>
<accession>K0KT39</accession>
<dbReference type="Pfam" id="PF00646">
    <property type="entry name" value="F-box"/>
    <property type="match status" value="1"/>
</dbReference>
<dbReference type="FunCoup" id="K0KT39">
    <property type="interactions" value="81"/>
</dbReference>
<sequence length="563" mass="65921">MSSVLYDIPLDTWFEVAELLDTQDLINLRIVNKHFHYIFSLNTIWKPLATSRWFKIDDQPREIIKDTKEYFAYYTERNQIDVDISKSMEKIVHSTNSNEIFEIGWSLVNLRYKAIPKLVQLKSFGANLSIKYYSHMILCSIRHGEVIKLLQELGSKYLTPIDGDAEDLLFKLSYIDPAFDRLLPFRQKIIENTIEAVQLHPKLDESTPSSLRILIIRNCLIQCLNFQKDTHPFTPYQQQYVEDSFILRVYAGEALGSKIVFESIVQKIAKYFDVESILTESFMIVKDDTFHDGKAYILMTPKKAKVFSHRHIIRTLGLRQSDLEKLLIPLTNKHILNEVIGTEIHFGLFESEIAKNNSYDEIYNISHSSIRKSHIQFFNHLLHAILSNPKFSGDLLSSTITHREIAEQLFIENLTRELPFNCVHFQNGLLNEQFSSQQLKTSIIKNFYKFSHLNIYSEDSYEKIRTPLKFKIGQIVHHTRTGQIGVIIGHKNEYFTIFNQYGETRVCDKDTLLQMQDITKLDLHILTTELWIGVLFTHFDFEQDRFIPTQHLLNLFPNLRIMN</sequence>
<organism evidence="2 3">
    <name type="scientific">Wickerhamomyces ciferrii (strain ATCC 14091 / BCRC 22168 / CBS 111 / JCM 3599 / NBRC 0793 / NRRL Y-1031 F-60-10)</name>
    <name type="common">Yeast</name>
    <name type="synonym">Pichia ciferrii</name>
    <dbReference type="NCBI Taxonomy" id="1206466"/>
    <lineage>
        <taxon>Eukaryota</taxon>
        <taxon>Fungi</taxon>
        <taxon>Dikarya</taxon>
        <taxon>Ascomycota</taxon>
        <taxon>Saccharomycotina</taxon>
        <taxon>Saccharomycetes</taxon>
        <taxon>Phaffomycetales</taxon>
        <taxon>Wickerhamomycetaceae</taxon>
        <taxon>Wickerhamomyces</taxon>
    </lineage>
</organism>
<reference evidence="2 3" key="1">
    <citation type="journal article" date="2012" name="Eukaryot. Cell">
        <title>Draft genome sequence of Wickerhamomyces ciferrii NRRL Y-1031 F-60-10.</title>
        <authorList>
            <person name="Schneider J."/>
            <person name="Andrea H."/>
            <person name="Blom J."/>
            <person name="Jaenicke S."/>
            <person name="Ruckert C."/>
            <person name="Schorsch C."/>
            <person name="Szczepanowski R."/>
            <person name="Farwick M."/>
            <person name="Goesmann A."/>
            <person name="Puhler A."/>
            <person name="Schaffer S."/>
            <person name="Tauch A."/>
            <person name="Kohler T."/>
            <person name="Brinkrolf K."/>
        </authorList>
    </citation>
    <scope>NUCLEOTIDE SEQUENCE [LARGE SCALE GENOMIC DNA]</scope>
    <source>
        <strain evidence="3">ATCC 14091 / BCRC 22168 / CBS 111 / JCM 3599 / NBRC 0793 / NRRL Y-1031 F-60-10</strain>
    </source>
</reference>
<evidence type="ECO:0000313" key="3">
    <source>
        <dbReference type="Proteomes" id="UP000009328"/>
    </source>
</evidence>
<feature type="domain" description="F-box" evidence="1">
    <location>
        <begin position="2"/>
        <end position="48"/>
    </location>
</feature>
<dbReference type="InParanoid" id="K0KT39"/>
<protein>
    <submittedName>
        <fullName evidence="2">Mitochondrial distribution and morphology protein 30</fullName>
    </submittedName>
</protein>
<dbReference type="AlphaFoldDB" id="K0KT39"/>
<dbReference type="eggNOG" id="ENOG502QU21">
    <property type="taxonomic scope" value="Eukaryota"/>
</dbReference>
<dbReference type="PROSITE" id="PS50181">
    <property type="entry name" value="FBOX"/>
    <property type="match status" value="1"/>
</dbReference>
<dbReference type="HOGENOM" id="CLU_477498_0_0_1"/>
<dbReference type="InterPro" id="IPR036047">
    <property type="entry name" value="F-box-like_dom_sf"/>
</dbReference>
<dbReference type="Proteomes" id="UP000009328">
    <property type="component" value="Unassembled WGS sequence"/>
</dbReference>
<dbReference type="EMBL" id="CAIF01000141">
    <property type="protein sequence ID" value="CCH44539.1"/>
    <property type="molecule type" value="Genomic_DNA"/>
</dbReference>
<gene>
    <name evidence="2" type="ORF">BN7_4105</name>
</gene>
<evidence type="ECO:0000313" key="2">
    <source>
        <dbReference type="EMBL" id="CCH44539.1"/>
    </source>
</evidence>
<dbReference type="SMART" id="SM00256">
    <property type="entry name" value="FBOX"/>
    <property type="match status" value="1"/>
</dbReference>
<proteinExistence type="predicted"/>
<keyword evidence="3" id="KW-1185">Reference proteome</keyword>
<comment type="caution">
    <text evidence="2">The sequence shown here is derived from an EMBL/GenBank/DDBJ whole genome shotgun (WGS) entry which is preliminary data.</text>
</comment>
<dbReference type="InterPro" id="IPR001810">
    <property type="entry name" value="F-box_dom"/>
</dbReference>
<dbReference type="STRING" id="1206466.K0KT39"/>
<evidence type="ECO:0000259" key="1">
    <source>
        <dbReference type="PROSITE" id="PS50181"/>
    </source>
</evidence>
<name>K0KT39_WICCF</name>